<protein>
    <submittedName>
        <fullName evidence="1">Uncharacterized protein</fullName>
    </submittedName>
</protein>
<accession>A0A2P2NA41</accession>
<name>A0A2P2NA41_RHIMU</name>
<evidence type="ECO:0000313" key="1">
    <source>
        <dbReference type="EMBL" id="MBX39351.1"/>
    </source>
</evidence>
<sequence>MRIIIKASTQNDYKVPPPRKTKARILFFLFLLCLKKMQNILL</sequence>
<organism evidence="1">
    <name type="scientific">Rhizophora mucronata</name>
    <name type="common">Asiatic mangrove</name>
    <dbReference type="NCBI Taxonomy" id="61149"/>
    <lineage>
        <taxon>Eukaryota</taxon>
        <taxon>Viridiplantae</taxon>
        <taxon>Streptophyta</taxon>
        <taxon>Embryophyta</taxon>
        <taxon>Tracheophyta</taxon>
        <taxon>Spermatophyta</taxon>
        <taxon>Magnoliopsida</taxon>
        <taxon>eudicotyledons</taxon>
        <taxon>Gunneridae</taxon>
        <taxon>Pentapetalae</taxon>
        <taxon>rosids</taxon>
        <taxon>fabids</taxon>
        <taxon>Malpighiales</taxon>
        <taxon>Rhizophoraceae</taxon>
        <taxon>Rhizophora</taxon>
    </lineage>
</organism>
<reference evidence="1" key="1">
    <citation type="submission" date="2018-02" db="EMBL/GenBank/DDBJ databases">
        <title>Rhizophora mucronata_Transcriptome.</title>
        <authorList>
            <person name="Meera S.P."/>
            <person name="Sreeshan A."/>
            <person name="Augustine A."/>
        </authorList>
    </citation>
    <scope>NUCLEOTIDE SEQUENCE</scope>
    <source>
        <tissue evidence="1">Leaf</tissue>
    </source>
</reference>
<dbReference type="EMBL" id="GGEC01058867">
    <property type="protein sequence ID" value="MBX39351.1"/>
    <property type="molecule type" value="Transcribed_RNA"/>
</dbReference>
<dbReference type="AlphaFoldDB" id="A0A2P2NA41"/>
<proteinExistence type="predicted"/>